<dbReference type="GO" id="GO:0043005">
    <property type="term" value="C:neuron projection"/>
    <property type="evidence" value="ECO:0007669"/>
    <property type="project" value="TreeGrafter"/>
</dbReference>
<dbReference type="PANTHER" id="PTHR22589">
    <property type="entry name" value="CARNITINE O-ACYLTRANSFERASE"/>
    <property type="match status" value="1"/>
</dbReference>
<dbReference type="Pfam" id="PF00755">
    <property type="entry name" value="Carn_acyltransf"/>
    <property type="match status" value="1"/>
</dbReference>
<dbReference type="Proteomes" id="UP000708208">
    <property type="component" value="Unassembled WGS sequence"/>
</dbReference>
<dbReference type="GO" id="GO:0005737">
    <property type="term" value="C:cytoplasm"/>
    <property type="evidence" value="ECO:0007669"/>
    <property type="project" value="TreeGrafter"/>
</dbReference>
<dbReference type="OrthoDB" id="240216at2759"/>
<dbReference type="AlphaFoldDB" id="A0A8J2JNH6"/>
<name>A0A8J2JNH6_9HEXA</name>
<dbReference type="EMBL" id="CAJVCH010086990">
    <property type="protein sequence ID" value="CAG7722187.1"/>
    <property type="molecule type" value="Genomic_DNA"/>
</dbReference>
<dbReference type="GO" id="GO:0004102">
    <property type="term" value="F:choline O-acetyltransferase activity"/>
    <property type="evidence" value="ECO:0007669"/>
    <property type="project" value="TreeGrafter"/>
</dbReference>
<reference evidence="2" key="1">
    <citation type="submission" date="2021-06" db="EMBL/GenBank/DDBJ databases">
        <authorList>
            <person name="Hodson N. C."/>
            <person name="Mongue J. A."/>
            <person name="Jaron S. K."/>
        </authorList>
    </citation>
    <scope>NUCLEOTIDE SEQUENCE</scope>
</reference>
<comment type="caution">
    <text evidence="2">The sequence shown here is derived from an EMBL/GenBank/DDBJ whole genome shotgun (WGS) entry which is preliminary data.</text>
</comment>
<dbReference type="PANTHER" id="PTHR22589:SF14">
    <property type="entry name" value="CHOLINE O-ACETYLTRANSFERASE"/>
    <property type="match status" value="1"/>
</dbReference>
<proteinExistence type="predicted"/>
<dbReference type="InterPro" id="IPR039551">
    <property type="entry name" value="Cho/carn_acyl_trans"/>
</dbReference>
<dbReference type="GO" id="GO:0008292">
    <property type="term" value="P:acetylcholine biosynthetic process"/>
    <property type="evidence" value="ECO:0007669"/>
    <property type="project" value="TreeGrafter"/>
</dbReference>
<keyword evidence="3" id="KW-1185">Reference proteome</keyword>
<dbReference type="GO" id="GO:0045202">
    <property type="term" value="C:synapse"/>
    <property type="evidence" value="ECO:0007669"/>
    <property type="project" value="GOC"/>
</dbReference>
<protein>
    <recommendedName>
        <fullName evidence="1">Choline/carnitine acyltransferase domain-containing protein</fullName>
    </recommendedName>
</protein>
<accession>A0A8J2JNH6</accession>
<dbReference type="GO" id="GO:0007274">
    <property type="term" value="P:neuromuscular synaptic transmission"/>
    <property type="evidence" value="ECO:0007669"/>
    <property type="project" value="TreeGrafter"/>
</dbReference>
<feature type="domain" description="Choline/carnitine acyltransferase" evidence="1">
    <location>
        <begin position="2"/>
        <end position="162"/>
    </location>
</feature>
<organism evidence="2 3">
    <name type="scientific">Allacma fusca</name>
    <dbReference type="NCBI Taxonomy" id="39272"/>
    <lineage>
        <taxon>Eukaryota</taxon>
        <taxon>Metazoa</taxon>
        <taxon>Ecdysozoa</taxon>
        <taxon>Arthropoda</taxon>
        <taxon>Hexapoda</taxon>
        <taxon>Collembola</taxon>
        <taxon>Symphypleona</taxon>
        <taxon>Sminthuridae</taxon>
        <taxon>Allacma</taxon>
    </lineage>
</organism>
<dbReference type="InterPro" id="IPR000542">
    <property type="entry name" value="Carn_acyl_trans"/>
</dbReference>
<sequence length="173" mass="19383">MVATYESASTRRYKLGRVDCIRSTTMEALEWVKAMQSNEDSSSEKIRKFHAAVEKQTTIMVDNILGEGIDIHLLGLRQQAIELGMDVPPLFMDETFKIANHFALSTSQLPTKHDQFMGYGAVVPDGYGASYNPQPDSIVFCLSSFHSSPITSTMKFRDSLQKSLDKIRALLDQ</sequence>
<evidence type="ECO:0000313" key="3">
    <source>
        <dbReference type="Proteomes" id="UP000708208"/>
    </source>
</evidence>
<gene>
    <name evidence="2" type="ORF">AFUS01_LOCUS11346</name>
</gene>
<evidence type="ECO:0000259" key="1">
    <source>
        <dbReference type="Pfam" id="PF00755"/>
    </source>
</evidence>
<evidence type="ECO:0000313" key="2">
    <source>
        <dbReference type="EMBL" id="CAG7722187.1"/>
    </source>
</evidence>